<evidence type="ECO:0000313" key="10">
    <source>
        <dbReference type="RefSeq" id="XP_050946266.1"/>
    </source>
</evidence>
<evidence type="ECO:0000313" key="9">
    <source>
        <dbReference type="Proteomes" id="UP001652600"/>
    </source>
</evidence>
<organism evidence="9 10">
    <name type="scientific">Cucumis melo</name>
    <name type="common">Muskmelon</name>
    <dbReference type="NCBI Taxonomy" id="3656"/>
    <lineage>
        <taxon>Eukaryota</taxon>
        <taxon>Viridiplantae</taxon>
        <taxon>Streptophyta</taxon>
        <taxon>Embryophyta</taxon>
        <taxon>Tracheophyta</taxon>
        <taxon>Spermatophyta</taxon>
        <taxon>Magnoliopsida</taxon>
        <taxon>eudicotyledons</taxon>
        <taxon>Gunneridae</taxon>
        <taxon>Pentapetalae</taxon>
        <taxon>rosids</taxon>
        <taxon>fabids</taxon>
        <taxon>Cucurbitales</taxon>
        <taxon>Cucurbitaceae</taxon>
        <taxon>Benincaseae</taxon>
        <taxon>Cucumis</taxon>
    </lineage>
</organism>
<proteinExistence type="inferred from homology"/>
<dbReference type="RefSeq" id="XP_050946266.1">
    <property type="nucleotide sequence ID" value="XM_051090309.1"/>
</dbReference>
<protein>
    <submittedName>
        <fullName evidence="10">Uncharacterized protein LOC127151039</fullName>
    </submittedName>
</protein>
<evidence type="ECO:0000256" key="4">
    <source>
        <dbReference type="ARBA" id="ARBA00022722"/>
    </source>
</evidence>
<evidence type="ECO:0000256" key="5">
    <source>
        <dbReference type="ARBA" id="ARBA00022723"/>
    </source>
</evidence>
<evidence type="ECO:0000256" key="2">
    <source>
        <dbReference type="ARBA" id="ARBA00004123"/>
    </source>
</evidence>
<name>A0ABM3L8C6_CUCME</name>
<feature type="domain" description="DDE Tnp4" evidence="8">
    <location>
        <begin position="38"/>
        <end position="96"/>
    </location>
</feature>
<gene>
    <name evidence="10" type="primary">LOC127151039</name>
</gene>
<evidence type="ECO:0000256" key="7">
    <source>
        <dbReference type="ARBA" id="ARBA00023242"/>
    </source>
</evidence>
<dbReference type="InterPro" id="IPR045249">
    <property type="entry name" value="HARBI1-like"/>
</dbReference>
<comment type="similarity">
    <text evidence="3">Belongs to the HARBI1 family.</text>
</comment>
<keyword evidence="9" id="KW-1185">Reference proteome</keyword>
<dbReference type="PANTHER" id="PTHR22930">
    <property type="match status" value="1"/>
</dbReference>
<dbReference type="InterPro" id="IPR027806">
    <property type="entry name" value="HARBI1_dom"/>
</dbReference>
<dbReference type="GeneID" id="127151039"/>
<keyword evidence="7" id="KW-0539">Nucleus</keyword>
<dbReference type="Proteomes" id="UP001652600">
    <property type="component" value="Chromosome 9"/>
</dbReference>
<evidence type="ECO:0000256" key="3">
    <source>
        <dbReference type="ARBA" id="ARBA00006958"/>
    </source>
</evidence>
<evidence type="ECO:0000256" key="6">
    <source>
        <dbReference type="ARBA" id="ARBA00022801"/>
    </source>
</evidence>
<sequence length="121" mass="13606">MLLAVVQLYDELIKKSVPVTNTCKDPWWKCFENFLGALDGTYIKVHVPAIDRPTFRTHKGEIDTNVLSLYNTKGDFIYVLAGWEGSTADSRILRDALAQPNGLQVPKGYPNAEEFLVPHRG</sequence>
<evidence type="ECO:0000259" key="8">
    <source>
        <dbReference type="Pfam" id="PF13359"/>
    </source>
</evidence>
<keyword evidence="4" id="KW-0540">Nuclease</keyword>
<keyword evidence="5" id="KW-0479">Metal-binding</keyword>
<dbReference type="Pfam" id="PF13359">
    <property type="entry name" value="DDE_Tnp_4"/>
    <property type="match status" value="1"/>
</dbReference>
<reference evidence="10" key="1">
    <citation type="submission" date="2025-08" db="UniProtKB">
        <authorList>
            <consortium name="RefSeq"/>
        </authorList>
    </citation>
    <scope>IDENTIFICATION</scope>
    <source>
        <tissue evidence="10">Stem</tissue>
    </source>
</reference>
<comment type="cofactor">
    <cofactor evidence="1">
        <name>a divalent metal cation</name>
        <dbReference type="ChEBI" id="CHEBI:60240"/>
    </cofactor>
</comment>
<keyword evidence="6" id="KW-0378">Hydrolase</keyword>
<evidence type="ECO:0000256" key="1">
    <source>
        <dbReference type="ARBA" id="ARBA00001968"/>
    </source>
</evidence>
<dbReference type="PANTHER" id="PTHR22930:SF281">
    <property type="entry name" value="NUCLEASE"/>
    <property type="match status" value="1"/>
</dbReference>
<accession>A0ABM3L8C6</accession>
<comment type="subcellular location">
    <subcellularLocation>
        <location evidence="2">Nucleus</location>
    </subcellularLocation>
</comment>